<geneLocation type="plasmid" evidence="2">
    <name>unnamed1</name>
</geneLocation>
<dbReference type="AlphaFoldDB" id="A0A553SQV3"/>
<reference evidence="2" key="1">
    <citation type="submission" date="2018-10" db="EMBL/GenBank/DDBJ databases">
        <title>FDA dAtabase for Regulatory Grade micrObial Sequences (FDA-ARGOS): Supporting development and validation of Infectious Disease Dx tests.</title>
        <authorList>
            <person name="Minogue T."/>
            <person name="Wolcott M."/>
            <person name="Wasieloski L."/>
            <person name="Aguilar W."/>
            <person name="Moore D."/>
            <person name="Tallon L.J."/>
            <person name="Sadzewicz L."/>
            <person name="Sengamalay N."/>
            <person name="Ott S."/>
            <person name="Godinez A."/>
            <person name="Nagaraj S."/>
            <person name="Vavikolanu K."/>
            <person name="Vyas G."/>
            <person name="Nadendla S."/>
            <person name="Aluvathingal J."/>
            <person name="Sichtig H."/>
        </authorList>
    </citation>
    <scope>NUCLEOTIDE SEQUENCE</scope>
    <source>
        <strain evidence="2">FDAARGOS_343</strain>
        <plasmid evidence="2">unnamed1</plasmid>
    </source>
</reference>
<keyword evidence="1" id="KW-0812">Transmembrane</keyword>
<keyword evidence="1" id="KW-1133">Transmembrane helix</keyword>
<accession>A0A553SQV3</accession>
<proteinExistence type="predicted"/>
<dbReference type="EMBL" id="RIBP01000002">
    <property type="protein sequence ID" value="TRZ39369.1"/>
    <property type="molecule type" value="Genomic_DNA"/>
</dbReference>
<comment type="caution">
    <text evidence="2">The sequence shown here is derived from an EMBL/GenBank/DDBJ whole genome shotgun (WGS) entry which is preliminary data.</text>
</comment>
<dbReference type="Proteomes" id="UP000319837">
    <property type="component" value="Plasmid unnamed1"/>
</dbReference>
<dbReference type="RefSeq" id="WP_185762667.1">
    <property type="nucleotide sequence ID" value="NZ_CM017505.1"/>
</dbReference>
<evidence type="ECO:0000313" key="2">
    <source>
        <dbReference type="EMBL" id="TRZ39369.1"/>
    </source>
</evidence>
<feature type="transmembrane region" description="Helical" evidence="1">
    <location>
        <begin position="9"/>
        <end position="28"/>
    </location>
</feature>
<keyword evidence="1" id="KW-0472">Membrane</keyword>
<sequence>MLETNSDRAWWMIGALVVGGAAIGILKVKYPEVLQKGIDYVFDSIPSAAGVVSSVLGLFS</sequence>
<organism evidence="2">
    <name type="scientific">Niallia circulans</name>
    <name type="common">Bacillus circulans</name>
    <dbReference type="NCBI Taxonomy" id="1397"/>
    <lineage>
        <taxon>Bacteria</taxon>
        <taxon>Bacillati</taxon>
        <taxon>Bacillota</taxon>
        <taxon>Bacilli</taxon>
        <taxon>Bacillales</taxon>
        <taxon>Bacillaceae</taxon>
        <taxon>Niallia</taxon>
    </lineage>
</organism>
<gene>
    <name evidence="2" type="ORF">CEQ21_07350</name>
</gene>
<protein>
    <submittedName>
        <fullName evidence="2">Uncharacterized protein</fullName>
    </submittedName>
</protein>
<evidence type="ECO:0000256" key="1">
    <source>
        <dbReference type="SAM" id="Phobius"/>
    </source>
</evidence>
<keyword evidence="2" id="KW-0614">Plasmid</keyword>
<name>A0A553SQV3_NIACI</name>